<dbReference type="GeneTree" id="ENSGT00940000155386"/>
<reference evidence="2 3" key="1">
    <citation type="journal article" date="2010" name="Nature">
        <title>The genome of a songbird.</title>
        <authorList>
            <person name="Warren W.C."/>
            <person name="Clayton D.F."/>
            <person name="Ellegren H."/>
            <person name="Arnold A.P."/>
            <person name="Hillier L.W."/>
            <person name="Kunstner A."/>
            <person name="Searle S."/>
            <person name="White S."/>
            <person name="Vilella A.J."/>
            <person name="Fairley S."/>
            <person name="Heger A."/>
            <person name="Kong L."/>
            <person name="Ponting C.P."/>
            <person name="Jarvis E.D."/>
            <person name="Mello C.V."/>
            <person name="Minx P."/>
            <person name="Lovell P."/>
            <person name="Velho T.A."/>
            <person name="Ferris M."/>
            <person name="Balakrishnan C.N."/>
            <person name="Sinha S."/>
            <person name="Blatti C."/>
            <person name="London S.E."/>
            <person name="Li Y."/>
            <person name="Lin Y.C."/>
            <person name="George J."/>
            <person name="Sweedler J."/>
            <person name="Southey B."/>
            <person name="Gunaratne P."/>
            <person name="Watson M."/>
            <person name="Nam K."/>
            <person name="Backstrom N."/>
            <person name="Smeds L."/>
            <person name="Nabholz B."/>
            <person name="Itoh Y."/>
            <person name="Whitney O."/>
            <person name="Pfenning A.R."/>
            <person name="Howard J."/>
            <person name="Volker M."/>
            <person name="Skinner B.M."/>
            <person name="Griffin D.K."/>
            <person name="Ye L."/>
            <person name="McLaren W.M."/>
            <person name="Flicek P."/>
            <person name="Quesada V."/>
            <person name="Velasco G."/>
            <person name="Lopez-Otin C."/>
            <person name="Puente X.S."/>
            <person name="Olender T."/>
            <person name="Lancet D."/>
            <person name="Smit A.F."/>
            <person name="Hubley R."/>
            <person name="Konkel M.K."/>
            <person name="Walker J.A."/>
            <person name="Batzer M.A."/>
            <person name="Gu W."/>
            <person name="Pollock D.D."/>
            <person name="Chen L."/>
            <person name="Cheng Z."/>
            <person name="Eichler E.E."/>
            <person name="Stapley J."/>
            <person name="Slate J."/>
            <person name="Ekblom R."/>
            <person name="Birkhead T."/>
            <person name="Burke T."/>
            <person name="Burt D."/>
            <person name="Scharff C."/>
            <person name="Adam I."/>
            <person name="Richard H."/>
            <person name="Sultan M."/>
            <person name="Soldatov A."/>
            <person name="Lehrach H."/>
            <person name="Edwards S.V."/>
            <person name="Yang S.P."/>
            <person name="Li X."/>
            <person name="Graves T."/>
            <person name="Fulton L."/>
            <person name="Nelson J."/>
            <person name="Chinwalla A."/>
            <person name="Hou S."/>
            <person name="Mardis E.R."/>
            <person name="Wilson R.K."/>
        </authorList>
    </citation>
    <scope>NUCLEOTIDE SEQUENCE [LARGE SCALE GENOMIC DNA]</scope>
</reference>
<reference evidence="2" key="3">
    <citation type="submission" date="2025-09" db="UniProtKB">
        <authorList>
            <consortium name="Ensembl"/>
        </authorList>
    </citation>
    <scope>IDENTIFICATION</scope>
</reference>
<keyword evidence="3" id="KW-1185">Reference proteome</keyword>
<dbReference type="Ensembl" id="ENSTGUT00000020348.1">
    <property type="protein sequence ID" value="ENSTGUP00000024351.1"/>
    <property type="gene ID" value="ENSTGUG00000007748.2"/>
</dbReference>
<dbReference type="PANTHER" id="PTHR11158">
    <property type="entry name" value="MSF1/PX19 RELATED"/>
    <property type="match status" value="1"/>
</dbReference>
<protein>
    <submittedName>
        <fullName evidence="2">SEC14 like lipid binding 1</fullName>
    </submittedName>
</protein>
<gene>
    <name evidence="2" type="primary">SEC14L1</name>
</gene>
<evidence type="ECO:0000313" key="3">
    <source>
        <dbReference type="Proteomes" id="UP000007754"/>
    </source>
</evidence>
<dbReference type="Proteomes" id="UP000007754">
    <property type="component" value="Chromosome 18"/>
</dbReference>
<dbReference type="InterPro" id="IPR006797">
    <property type="entry name" value="PRELI/MSF1_dom"/>
</dbReference>
<evidence type="ECO:0000259" key="1">
    <source>
        <dbReference type="PROSITE" id="PS50904"/>
    </source>
</evidence>
<feature type="domain" description="PRELI/MSF1" evidence="1">
    <location>
        <begin position="3"/>
        <end position="186"/>
    </location>
</feature>
<dbReference type="GO" id="GO:0005758">
    <property type="term" value="C:mitochondrial intermembrane space"/>
    <property type="evidence" value="ECO:0007669"/>
    <property type="project" value="InterPro"/>
</dbReference>
<dbReference type="InterPro" id="IPR037365">
    <property type="entry name" value="Slowmo/Ups"/>
</dbReference>
<reference evidence="2" key="2">
    <citation type="submission" date="2025-08" db="UniProtKB">
        <authorList>
            <consortium name="Ensembl"/>
        </authorList>
    </citation>
    <scope>IDENTIFICATION</scope>
</reference>
<sequence>MVQKYQSPVRVYKHPFELIMAAYERRFPTCPLIPMFVASDTVNEYKSEDEAIHVIERRCKLDIDAPRLLKKIAGVDYVYFVQKNSLNRRERTLHIEAYNETFSNRVIINEHCSYTLIDKVWQLGRDYSMVESPLICKEGESVQGSHVTRWPGFYILQWKFHSMPACATTNLPRVDDVLASLQVSSHKCKVMYYTEVIGSEDFRGSMTSLESSHSGFSQLSAATTTSSQSHSSSMISR</sequence>
<dbReference type="PROSITE" id="PS50904">
    <property type="entry name" value="PRELI_MSF1"/>
    <property type="match status" value="1"/>
</dbReference>
<dbReference type="InterPro" id="IPR036598">
    <property type="entry name" value="GOLD_dom_sf"/>
</dbReference>
<dbReference type="SUPFAM" id="SSF101576">
    <property type="entry name" value="Supernatant protein factor (SPF), C-terminal domain"/>
    <property type="match status" value="1"/>
</dbReference>
<organism evidence="2 3">
    <name type="scientific">Taeniopygia guttata</name>
    <name type="common">Zebra finch</name>
    <name type="synonym">Poephila guttata</name>
    <dbReference type="NCBI Taxonomy" id="59729"/>
    <lineage>
        <taxon>Eukaryota</taxon>
        <taxon>Metazoa</taxon>
        <taxon>Chordata</taxon>
        <taxon>Craniata</taxon>
        <taxon>Vertebrata</taxon>
        <taxon>Euteleostomi</taxon>
        <taxon>Archelosauria</taxon>
        <taxon>Archosauria</taxon>
        <taxon>Dinosauria</taxon>
        <taxon>Saurischia</taxon>
        <taxon>Theropoda</taxon>
        <taxon>Coelurosauria</taxon>
        <taxon>Aves</taxon>
        <taxon>Neognathae</taxon>
        <taxon>Neoaves</taxon>
        <taxon>Telluraves</taxon>
        <taxon>Australaves</taxon>
        <taxon>Passeriformes</taxon>
        <taxon>Passeroidea</taxon>
        <taxon>Estrildidae</taxon>
        <taxon>Estrildinae</taxon>
        <taxon>Taeniopygia</taxon>
    </lineage>
</organism>
<dbReference type="AlphaFoldDB" id="A0A674GPF4"/>
<evidence type="ECO:0000313" key="2">
    <source>
        <dbReference type="Ensembl" id="ENSTGUP00000024351.1"/>
    </source>
</evidence>
<proteinExistence type="predicted"/>
<name>A0A674GPF4_TAEGU</name>
<dbReference type="Pfam" id="PF04707">
    <property type="entry name" value="PRELI"/>
    <property type="match status" value="1"/>
</dbReference>
<accession>A0A674GPF4</accession>